<dbReference type="GO" id="GO:0005694">
    <property type="term" value="C:chromosome"/>
    <property type="evidence" value="ECO:0007669"/>
    <property type="project" value="TreeGrafter"/>
</dbReference>
<evidence type="ECO:0000259" key="1">
    <source>
        <dbReference type="SMART" id="SM00470"/>
    </source>
</evidence>
<dbReference type="PANTHER" id="PTHR33375">
    <property type="entry name" value="CHROMOSOME-PARTITIONING PROTEIN PARB-RELATED"/>
    <property type="match status" value="1"/>
</dbReference>
<accession>A0A2N4TXV8</accession>
<dbReference type="AlphaFoldDB" id="A0A2N4TXV8"/>
<dbReference type="Pfam" id="PF02195">
    <property type="entry name" value="ParB_N"/>
    <property type="match status" value="1"/>
</dbReference>
<comment type="caution">
    <text evidence="2">The sequence shown here is derived from an EMBL/GenBank/DDBJ whole genome shotgun (WGS) entry which is preliminary data.</text>
</comment>
<gene>
    <name evidence="2" type="ORF">C0Q88_07655</name>
</gene>
<evidence type="ECO:0000313" key="2">
    <source>
        <dbReference type="EMBL" id="PLC44546.1"/>
    </source>
</evidence>
<dbReference type="InterPro" id="IPR003115">
    <property type="entry name" value="ParB_N"/>
</dbReference>
<dbReference type="OrthoDB" id="9816288at2"/>
<dbReference type="GO" id="GO:0007059">
    <property type="term" value="P:chromosome segregation"/>
    <property type="evidence" value="ECO:0007669"/>
    <property type="project" value="TreeGrafter"/>
</dbReference>
<protein>
    <submittedName>
        <fullName evidence="2">Chromosome partitioning protein ParB</fullName>
    </submittedName>
</protein>
<feature type="domain" description="ParB-like N-terminal" evidence="1">
    <location>
        <begin position="9"/>
        <end position="95"/>
    </location>
</feature>
<dbReference type="GO" id="GO:0045881">
    <property type="term" value="P:positive regulation of sporulation resulting in formation of a cellular spore"/>
    <property type="evidence" value="ECO:0007669"/>
    <property type="project" value="TreeGrafter"/>
</dbReference>
<dbReference type="Gene3D" id="3.90.1530.10">
    <property type="entry name" value="Conserved hypothetical protein from pyrococcus furiosus pfu- 392566-001, ParB domain"/>
    <property type="match status" value="1"/>
</dbReference>
<dbReference type="EMBL" id="PKQE01000001">
    <property type="protein sequence ID" value="PLC44546.1"/>
    <property type="molecule type" value="Genomic_DNA"/>
</dbReference>
<dbReference type="PANTHER" id="PTHR33375:SF1">
    <property type="entry name" value="CHROMOSOME-PARTITIONING PROTEIN PARB-RELATED"/>
    <property type="match status" value="1"/>
</dbReference>
<dbReference type="RefSeq" id="WP_102064957.1">
    <property type="nucleotide sequence ID" value="NZ_PKQE01000001.1"/>
</dbReference>
<dbReference type="InterPro" id="IPR036086">
    <property type="entry name" value="ParB/Sulfiredoxin_sf"/>
</dbReference>
<dbReference type="SMART" id="SM00470">
    <property type="entry name" value="ParB"/>
    <property type="match status" value="1"/>
</dbReference>
<sequence>MTETKPNIQSWDIARLTPYDKNVKKHDAAQVSKIAESIRRFKWTQPIVVDRNGVIINGHGRRLAAIELGLTQVPVWVRDDLTDEEVRAARLADNRVALSDIDADMLQEELAALNLDLTGIFDDKELNFLTADLGEMNESAFVDDLEAEIAEQVAETKREIEATDVRDVKIAKALGFSSIRGKDERVVARFMAAAEAETGLMGADAFIAHLKTLAG</sequence>
<dbReference type="InterPro" id="IPR050336">
    <property type="entry name" value="Chromosome_partition/occlusion"/>
</dbReference>
<dbReference type="Proteomes" id="UP000234456">
    <property type="component" value="Unassembled WGS sequence"/>
</dbReference>
<organism evidence="2 3">
    <name type="scientific">Ralstonia pickettii</name>
    <name type="common">Burkholderia pickettii</name>
    <dbReference type="NCBI Taxonomy" id="329"/>
    <lineage>
        <taxon>Bacteria</taxon>
        <taxon>Pseudomonadati</taxon>
        <taxon>Pseudomonadota</taxon>
        <taxon>Betaproteobacteria</taxon>
        <taxon>Burkholderiales</taxon>
        <taxon>Burkholderiaceae</taxon>
        <taxon>Ralstonia</taxon>
    </lineage>
</organism>
<dbReference type="SUPFAM" id="SSF110849">
    <property type="entry name" value="ParB/Sulfiredoxin"/>
    <property type="match status" value="1"/>
</dbReference>
<evidence type="ECO:0000313" key="3">
    <source>
        <dbReference type="Proteomes" id="UP000234456"/>
    </source>
</evidence>
<dbReference type="CDD" id="cd16403">
    <property type="entry name" value="ParB_N_like_MT"/>
    <property type="match status" value="1"/>
</dbReference>
<reference evidence="2 3" key="1">
    <citation type="submission" date="2017-12" db="EMBL/GenBank/DDBJ databases">
        <title>Draft genome sequence of Ralstonia pickettii 52.</title>
        <authorList>
            <person name="Zheng B."/>
        </authorList>
    </citation>
    <scope>NUCLEOTIDE SEQUENCE [LARGE SCALE GENOMIC DNA]</scope>
    <source>
        <strain evidence="2 3">52</strain>
    </source>
</reference>
<proteinExistence type="predicted"/>
<name>A0A2N4TXV8_RALPI</name>